<keyword evidence="8" id="KW-0812">Transmembrane</keyword>
<dbReference type="GO" id="GO:0009505">
    <property type="term" value="C:plant-type cell wall"/>
    <property type="evidence" value="ECO:0007669"/>
    <property type="project" value="TreeGrafter"/>
</dbReference>
<comment type="similarity">
    <text evidence="3 6">Belongs to the pectinacetylesterase family.</text>
</comment>
<dbReference type="InterPro" id="IPR004963">
    <property type="entry name" value="PAE/NOTUM"/>
</dbReference>
<evidence type="ECO:0000256" key="7">
    <source>
        <dbReference type="SAM" id="MobiDB-lite"/>
    </source>
</evidence>
<feature type="transmembrane region" description="Helical" evidence="8">
    <location>
        <begin position="346"/>
        <end position="366"/>
    </location>
</feature>
<dbReference type="EC" id="3.1.1.-" evidence="6"/>
<dbReference type="PANTHER" id="PTHR21562:SF119">
    <property type="entry name" value="PECTIN ACETYLESTERASE"/>
    <property type="match status" value="1"/>
</dbReference>
<dbReference type="AlphaFoldDB" id="A0AA35ZLD4"/>
<evidence type="ECO:0000256" key="5">
    <source>
        <dbReference type="ARBA" id="ARBA00023316"/>
    </source>
</evidence>
<evidence type="ECO:0000256" key="1">
    <source>
        <dbReference type="ARBA" id="ARBA00003534"/>
    </source>
</evidence>
<accession>A0AA35ZLD4</accession>
<keyword evidence="5 6" id="KW-0961">Cell wall biogenesis/degradation</keyword>
<keyword evidence="8" id="KW-0472">Membrane</keyword>
<feature type="region of interest" description="Disordered" evidence="7">
    <location>
        <begin position="276"/>
        <end position="304"/>
    </location>
</feature>
<dbReference type="Proteomes" id="UP001177003">
    <property type="component" value="Chromosome 7"/>
</dbReference>
<keyword evidence="4 6" id="KW-0134">Cell wall</keyword>
<gene>
    <name evidence="9" type="ORF">LSALG_LOCUS33768</name>
</gene>
<comment type="subcellular location">
    <subcellularLocation>
        <location evidence="2 6">Secreted</location>
        <location evidence="2 6">Cell wall</location>
    </subcellularLocation>
</comment>
<keyword evidence="8" id="KW-1133">Transmembrane helix</keyword>
<dbReference type="PANTHER" id="PTHR21562">
    <property type="entry name" value="NOTUM-RELATED"/>
    <property type="match status" value="1"/>
</dbReference>
<dbReference type="EMBL" id="OX465083">
    <property type="protein sequence ID" value="CAI9294803.1"/>
    <property type="molecule type" value="Genomic_DNA"/>
</dbReference>
<evidence type="ECO:0000256" key="8">
    <source>
        <dbReference type="SAM" id="Phobius"/>
    </source>
</evidence>
<keyword evidence="6" id="KW-0732">Signal</keyword>
<dbReference type="GO" id="GO:0052793">
    <property type="term" value="F:pectin acetylesterase activity"/>
    <property type="evidence" value="ECO:0007669"/>
    <property type="project" value="TreeGrafter"/>
</dbReference>
<evidence type="ECO:0000256" key="4">
    <source>
        <dbReference type="ARBA" id="ARBA00022512"/>
    </source>
</evidence>
<feature type="signal peptide" evidence="6">
    <location>
        <begin position="1"/>
        <end position="29"/>
    </location>
</feature>
<organism evidence="9 10">
    <name type="scientific">Lactuca saligna</name>
    <name type="common">Willowleaf lettuce</name>
    <dbReference type="NCBI Taxonomy" id="75948"/>
    <lineage>
        <taxon>Eukaryota</taxon>
        <taxon>Viridiplantae</taxon>
        <taxon>Streptophyta</taxon>
        <taxon>Embryophyta</taxon>
        <taxon>Tracheophyta</taxon>
        <taxon>Spermatophyta</taxon>
        <taxon>Magnoliopsida</taxon>
        <taxon>eudicotyledons</taxon>
        <taxon>Gunneridae</taxon>
        <taxon>Pentapetalae</taxon>
        <taxon>asterids</taxon>
        <taxon>campanulids</taxon>
        <taxon>Asterales</taxon>
        <taxon>Asteraceae</taxon>
        <taxon>Cichorioideae</taxon>
        <taxon>Cichorieae</taxon>
        <taxon>Lactucinae</taxon>
        <taxon>Lactuca</taxon>
    </lineage>
</organism>
<dbReference type="GO" id="GO:0071555">
    <property type="term" value="P:cell wall organization"/>
    <property type="evidence" value="ECO:0007669"/>
    <property type="project" value="UniProtKB-KW"/>
</dbReference>
<comment type="function">
    <text evidence="1 6">Hydrolyzes acetyl esters in homogalacturonan regions of pectin. In type I primary cell wall, galacturonic acid residues of pectin can be acetylated at the O-2 and O-3 positions. Decreasing the degree of acetylation of pectin gels in vitro alters their physical properties.</text>
</comment>
<keyword evidence="6" id="KW-0964">Secreted</keyword>
<protein>
    <recommendedName>
        <fullName evidence="6">Pectin acetylesterase</fullName>
        <ecNumber evidence="6">3.1.1.-</ecNumber>
    </recommendedName>
</protein>
<evidence type="ECO:0000256" key="3">
    <source>
        <dbReference type="ARBA" id="ARBA00005784"/>
    </source>
</evidence>
<dbReference type="Pfam" id="PF03283">
    <property type="entry name" value="PAE"/>
    <property type="match status" value="1"/>
</dbReference>
<sequence length="417" mass="47382">MDRVRTPKLHRYIAILCVILFLNIECSEEVDITIIESVASKGVVCLDGSPPAYQLDRWFGDGVNNWLVHIQVKECKFLPIKVVILIGFTMSEVVLMILNRRQCLKLGIDSSLLDVDKVNASHVSPCDIVAVIRPAIYKYGIACEELDQKYVMKDNFEMSLSVTFSKNGNETNIYLGRVTPSSRKDLHAFTYFYHQRDSRCEKHVVKVKVEASCEVHKWALAKKLPDYNVTYLPFQLMTFDFKGVDILIVQRIVQSQMKISIESLLREKRQLQNLMPRGRLNPAPAPATDEHEALNPNSDCGSPVMKKQRVSLSQGVGLTHQVLDSSLRQHPIVYGMSFLYRNMYNINYVSLGGMGLGVVILLKLVIHVMMPRQIGRQSTELHQMCESTPEDIDDLDDVDAVISYMPQDFRGTLITQE</sequence>
<keyword evidence="10" id="KW-1185">Reference proteome</keyword>
<proteinExistence type="inferred from homology"/>
<reference evidence="9" key="1">
    <citation type="submission" date="2023-04" db="EMBL/GenBank/DDBJ databases">
        <authorList>
            <person name="Vijverberg K."/>
            <person name="Xiong W."/>
            <person name="Schranz E."/>
        </authorList>
    </citation>
    <scope>NUCLEOTIDE SEQUENCE</scope>
</reference>
<evidence type="ECO:0000313" key="9">
    <source>
        <dbReference type="EMBL" id="CAI9294803.1"/>
    </source>
</evidence>
<keyword evidence="6" id="KW-0378">Hydrolase</keyword>
<evidence type="ECO:0000313" key="10">
    <source>
        <dbReference type="Proteomes" id="UP001177003"/>
    </source>
</evidence>
<evidence type="ECO:0000256" key="2">
    <source>
        <dbReference type="ARBA" id="ARBA00004191"/>
    </source>
</evidence>
<feature type="chain" id="PRO_5041484343" description="Pectin acetylesterase" evidence="6">
    <location>
        <begin position="30"/>
        <end position="417"/>
    </location>
</feature>
<name>A0AA35ZLD4_LACSI</name>
<evidence type="ECO:0000256" key="6">
    <source>
        <dbReference type="RuleBase" id="RU363114"/>
    </source>
</evidence>